<name>A0A380YKU8_9BACE</name>
<evidence type="ECO:0000313" key="2">
    <source>
        <dbReference type="EMBL" id="SUV29147.1"/>
    </source>
</evidence>
<evidence type="ECO:0000256" key="1">
    <source>
        <dbReference type="SAM" id="Phobius"/>
    </source>
</evidence>
<sequence>MNTSLIWLLILPIGCFVYYCIFKAIRNLFK</sequence>
<evidence type="ECO:0000313" key="3">
    <source>
        <dbReference type="Proteomes" id="UP000254424"/>
    </source>
</evidence>
<dbReference type="AlphaFoldDB" id="A0A380YKU8"/>
<dbReference type="EMBL" id="UFSX01000001">
    <property type="protein sequence ID" value="SUV29147.1"/>
    <property type="molecule type" value="Genomic_DNA"/>
</dbReference>
<accession>A0A380YKU8</accession>
<reference evidence="2 3" key="1">
    <citation type="submission" date="2018-06" db="EMBL/GenBank/DDBJ databases">
        <authorList>
            <consortium name="Pathogen Informatics"/>
            <person name="Doyle S."/>
        </authorList>
    </citation>
    <scope>NUCLEOTIDE SEQUENCE [LARGE SCALE GENOMIC DNA]</scope>
    <source>
        <strain evidence="2 3">NCTC11155</strain>
    </source>
</reference>
<organism evidence="2 3">
    <name type="scientific">Bacteroides eggerthii</name>
    <dbReference type="NCBI Taxonomy" id="28111"/>
    <lineage>
        <taxon>Bacteria</taxon>
        <taxon>Pseudomonadati</taxon>
        <taxon>Bacteroidota</taxon>
        <taxon>Bacteroidia</taxon>
        <taxon>Bacteroidales</taxon>
        <taxon>Bacteroidaceae</taxon>
        <taxon>Bacteroides</taxon>
    </lineage>
</organism>
<feature type="transmembrane region" description="Helical" evidence="1">
    <location>
        <begin position="6"/>
        <end position="25"/>
    </location>
</feature>
<keyword evidence="1" id="KW-1133">Transmembrane helix</keyword>
<dbReference type="Proteomes" id="UP000254424">
    <property type="component" value="Unassembled WGS sequence"/>
</dbReference>
<protein>
    <submittedName>
        <fullName evidence="2">Uncharacterized protein</fullName>
    </submittedName>
</protein>
<keyword evidence="1" id="KW-0472">Membrane</keyword>
<proteinExistence type="predicted"/>
<gene>
    <name evidence="2" type="ORF">NCTC11155_01115</name>
</gene>
<keyword evidence="1" id="KW-0812">Transmembrane</keyword>